<dbReference type="EMBL" id="QRDY01000004">
    <property type="protein sequence ID" value="RED63270.1"/>
    <property type="molecule type" value="Genomic_DNA"/>
</dbReference>
<reference evidence="2 3" key="1">
    <citation type="submission" date="2018-07" db="EMBL/GenBank/DDBJ databases">
        <title>Genomic Encyclopedia of Type Strains, Phase III (KMG-III): the genomes of soil and plant-associated and newly described type strains.</title>
        <authorList>
            <person name="Whitman W."/>
        </authorList>
    </citation>
    <scope>NUCLEOTIDE SEQUENCE [LARGE SCALE GENOMIC DNA]</scope>
    <source>
        <strain evidence="2 3">CECT 8236</strain>
    </source>
</reference>
<organism evidence="2 3">
    <name type="scientific">Cohnella lupini</name>
    <dbReference type="NCBI Taxonomy" id="1294267"/>
    <lineage>
        <taxon>Bacteria</taxon>
        <taxon>Bacillati</taxon>
        <taxon>Bacillota</taxon>
        <taxon>Bacilli</taxon>
        <taxon>Bacillales</taxon>
        <taxon>Paenibacillaceae</taxon>
        <taxon>Cohnella</taxon>
    </lineage>
</organism>
<dbReference type="Proteomes" id="UP000256869">
    <property type="component" value="Unassembled WGS sequence"/>
</dbReference>
<keyword evidence="1" id="KW-0812">Transmembrane</keyword>
<protein>
    <submittedName>
        <fullName evidence="2">Uncharacterized protein</fullName>
    </submittedName>
</protein>
<name>A0A3D9IND5_9BACL</name>
<keyword evidence="1" id="KW-0472">Membrane</keyword>
<dbReference type="AlphaFoldDB" id="A0A3D9IND5"/>
<gene>
    <name evidence="2" type="ORF">DFP95_104264</name>
</gene>
<accession>A0A3D9IND5</accession>
<keyword evidence="3" id="KW-1185">Reference proteome</keyword>
<feature type="transmembrane region" description="Helical" evidence="1">
    <location>
        <begin position="12"/>
        <end position="33"/>
    </location>
</feature>
<comment type="caution">
    <text evidence="2">The sequence shown here is derived from an EMBL/GenBank/DDBJ whole genome shotgun (WGS) entry which is preliminary data.</text>
</comment>
<keyword evidence="1" id="KW-1133">Transmembrane helix</keyword>
<evidence type="ECO:0000313" key="2">
    <source>
        <dbReference type="EMBL" id="RED63270.1"/>
    </source>
</evidence>
<sequence>MDRTIAATVNPRLLIVIITFKCVNTCSLNIVWFNSRMAIIQKSANYSILERMRF</sequence>
<evidence type="ECO:0000256" key="1">
    <source>
        <dbReference type="SAM" id="Phobius"/>
    </source>
</evidence>
<evidence type="ECO:0000313" key="3">
    <source>
        <dbReference type="Proteomes" id="UP000256869"/>
    </source>
</evidence>
<proteinExistence type="predicted"/>